<dbReference type="CDD" id="cd00037">
    <property type="entry name" value="CLECT"/>
    <property type="match status" value="1"/>
</dbReference>
<dbReference type="PROSITE" id="PS50041">
    <property type="entry name" value="C_TYPE_LECTIN_2"/>
    <property type="match status" value="1"/>
</dbReference>
<dbReference type="AlphaFoldDB" id="A0A8S3PU58"/>
<name>A0A8S3PU58_MYTED</name>
<dbReference type="PANTHER" id="PTHR22803">
    <property type="entry name" value="MANNOSE, PHOSPHOLIPASE, LECTIN RECEPTOR RELATED"/>
    <property type="match status" value="1"/>
</dbReference>
<dbReference type="Pfam" id="PF00059">
    <property type="entry name" value="Lectin_C"/>
    <property type="match status" value="1"/>
</dbReference>
<keyword evidence="1" id="KW-1015">Disulfide bond</keyword>
<dbReference type="OrthoDB" id="6039838at2759"/>
<dbReference type="InterPro" id="IPR016187">
    <property type="entry name" value="CTDL_fold"/>
</dbReference>
<feature type="region of interest" description="Disordered" evidence="2">
    <location>
        <begin position="25"/>
        <end position="45"/>
    </location>
</feature>
<proteinExistence type="predicted"/>
<keyword evidence="5" id="KW-1185">Reference proteome</keyword>
<dbReference type="Proteomes" id="UP000683360">
    <property type="component" value="Unassembled WGS sequence"/>
</dbReference>
<gene>
    <name evidence="4" type="ORF">MEDL_2672</name>
</gene>
<evidence type="ECO:0000259" key="3">
    <source>
        <dbReference type="PROSITE" id="PS50041"/>
    </source>
</evidence>
<dbReference type="InterPro" id="IPR001304">
    <property type="entry name" value="C-type_lectin-like"/>
</dbReference>
<dbReference type="SUPFAM" id="SSF56436">
    <property type="entry name" value="C-type lectin-like"/>
    <property type="match status" value="1"/>
</dbReference>
<reference evidence="4" key="1">
    <citation type="submission" date="2021-03" db="EMBL/GenBank/DDBJ databases">
        <authorList>
            <person name="Bekaert M."/>
        </authorList>
    </citation>
    <scope>NUCLEOTIDE SEQUENCE</scope>
</reference>
<dbReference type="PROSITE" id="PS00615">
    <property type="entry name" value="C_TYPE_LECTIN_1"/>
    <property type="match status" value="1"/>
</dbReference>
<dbReference type="InterPro" id="IPR018378">
    <property type="entry name" value="C-type_lectin_CS"/>
</dbReference>
<dbReference type="InterPro" id="IPR050111">
    <property type="entry name" value="C-type_lectin/snaclec_domain"/>
</dbReference>
<evidence type="ECO:0000313" key="5">
    <source>
        <dbReference type="Proteomes" id="UP000683360"/>
    </source>
</evidence>
<evidence type="ECO:0000256" key="2">
    <source>
        <dbReference type="SAM" id="MobiDB-lite"/>
    </source>
</evidence>
<dbReference type="Gene3D" id="3.10.100.10">
    <property type="entry name" value="Mannose-Binding Protein A, subunit A"/>
    <property type="match status" value="1"/>
</dbReference>
<protein>
    <submittedName>
        <fullName evidence="4">MRC</fullName>
    </submittedName>
</protein>
<dbReference type="EMBL" id="CAJPWZ010000158">
    <property type="protein sequence ID" value="CAG2187184.1"/>
    <property type="molecule type" value="Genomic_DNA"/>
</dbReference>
<organism evidence="4 5">
    <name type="scientific">Mytilus edulis</name>
    <name type="common">Blue mussel</name>
    <dbReference type="NCBI Taxonomy" id="6550"/>
    <lineage>
        <taxon>Eukaryota</taxon>
        <taxon>Metazoa</taxon>
        <taxon>Spiralia</taxon>
        <taxon>Lophotrochozoa</taxon>
        <taxon>Mollusca</taxon>
        <taxon>Bivalvia</taxon>
        <taxon>Autobranchia</taxon>
        <taxon>Pteriomorphia</taxon>
        <taxon>Mytilida</taxon>
        <taxon>Mytiloidea</taxon>
        <taxon>Mytilidae</taxon>
        <taxon>Mytilinae</taxon>
        <taxon>Mytilus</taxon>
    </lineage>
</organism>
<evidence type="ECO:0000256" key="1">
    <source>
        <dbReference type="ARBA" id="ARBA00023157"/>
    </source>
</evidence>
<sequence length="182" mass="20877">MSTATQSTCSTHRNCVVLLSRGHLKKGQSDDDDSAIARSRSPHDHGCGVNEWKRFRQSCYYISAEVMNIDDAMVECQEQGGALVSIESPIENYWIAEKLNRLPKVDNRFFWTSGFTAADKVKDNTYYWIWGDYTEVGYTNWAPGEPNDKGYVCLAVNRWNGKWSDEKCHEKFNVVCEKKVDQ</sequence>
<accession>A0A8S3PU58</accession>
<dbReference type="InterPro" id="IPR016186">
    <property type="entry name" value="C-type_lectin-like/link_sf"/>
</dbReference>
<comment type="caution">
    <text evidence="4">The sequence shown here is derived from an EMBL/GenBank/DDBJ whole genome shotgun (WGS) entry which is preliminary data.</text>
</comment>
<evidence type="ECO:0000313" key="4">
    <source>
        <dbReference type="EMBL" id="CAG2187184.1"/>
    </source>
</evidence>
<feature type="domain" description="C-type lectin" evidence="3">
    <location>
        <begin position="55"/>
        <end position="177"/>
    </location>
</feature>
<dbReference type="SMART" id="SM00034">
    <property type="entry name" value="CLECT"/>
    <property type="match status" value="1"/>
</dbReference>